<sequence length="110" mass="12738">MTEEKKTKNVKKKIWIILIVVLIFLASCSALVFKSAGFQRFKKNIKSEYSGGIKREIIIYNAEGKEIFKKEGKFDFTYDDKCIEYIDTQTNLKRNVFAGDNSTVIINELK</sequence>
<accession>A0A233V7T1</accession>
<protein>
    <submittedName>
        <fullName evidence="1">Uncharacterized protein</fullName>
    </submittedName>
</protein>
<evidence type="ECO:0000313" key="2">
    <source>
        <dbReference type="Proteomes" id="UP000215413"/>
    </source>
</evidence>
<reference evidence="2" key="1">
    <citation type="submission" date="2017-04" db="EMBL/GenBank/DDBJ databases">
        <title>Finegoldia magna isolated from orthopedic joint implant-associated infections.</title>
        <authorList>
            <person name="Bjorklund S."/>
            <person name="Bruggemann H."/>
            <person name="Jensen A."/>
            <person name="Hellmark B."/>
            <person name="Soderquist B."/>
        </authorList>
    </citation>
    <scope>NUCLEOTIDE SEQUENCE [LARGE SCALE GENOMIC DNA]</scope>
    <source>
        <strain evidence="2">CCUG 54800</strain>
    </source>
</reference>
<name>A0A233V7T1_FINMA</name>
<dbReference type="RefSeq" id="WP_094205302.1">
    <property type="nucleotide sequence ID" value="NZ_NDYC01000010.1"/>
</dbReference>
<dbReference type="EMBL" id="NDYC01000010">
    <property type="protein sequence ID" value="OXZ28451.1"/>
    <property type="molecule type" value="Genomic_DNA"/>
</dbReference>
<organism evidence="1 2">
    <name type="scientific">Finegoldia magna</name>
    <name type="common">Peptostreptococcus magnus</name>
    <dbReference type="NCBI Taxonomy" id="1260"/>
    <lineage>
        <taxon>Bacteria</taxon>
        <taxon>Bacillati</taxon>
        <taxon>Bacillota</taxon>
        <taxon>Tissierellia</taxon>
        <taxon>Tissierellales</taxon>
        <taxon>Peptoniphilaceae</taxon>
        <taxon>Finegoldia</taxon>
    </lineage>
</organism>
<dbReference type="AlphaFoldDB" id="A0A233V7T1"/>
<dbReference type="PROSITE" id="PS51257">
    <property type="entry name" value="PROKAR_LIPOPROTEIN"/>
    <property type="match status" value="1"/>
</dbReference>
<gene>
    <name evidence="1" type="ORF">B9N49_01995</name>
</gene>
<evidence type="ECO:0000313" key="1">
    <source>
        <dbReference type="EMBL" id="OXZ28451.1"/>
    </source>
</evidence>
<dbReference type="Proteomes" id="UP000215413">
    <property type="component" value="Unassembled WGS sequence"/>
</dbReference>
<comment type="caution">
    <text evidence="1">The sequence shown here is derived from an EMBL/GenBank/DDBJ whole genome shotgun (WGS) entry which is preliminary data.</text>
</comment>
<proteinExistence type="predicted"/>